<protein>
    <submittedName>
        <fullName evidence="8">SurA N-terminal domain-containing protein</fullName>
    </submittedName>
</protein>
<feature type="domain" description="PpiC" evidence="7">
    <location>
        <begin position="273"/>
        <end position="383"/>
    </location>
</feature>
<sequence>MKFWKTLILIFTINTSIVFGEIKTTDKIVALVNHHAILDSDVKNSMHTIRENISNLDNNSSQYVVYYQQILDQLISDKLIFQVATQQDITNNYTQLNQVIYRIANLYDMTLDQFRAYLYNIGLNYEKYCTQQYQDMLKINICDRVIYHRANIPTNEINKVINKSEIIDFNKQFKLRHIIFSLPIQPTQDQINKIECFVRLLIKKKEFNKNNSIKKLIRLYSDKDILQIIKVQETKWVSWKDIPIIFDQYLQKIEKGNLIGPILSHDGIHIAEVQDIRYKQLILPVTKIKAKIFGVKDSCKNENIVKQLLQIKELVEKNNTTFDIIAKKKLKNVCFDNYEENIIYKDLDDFEPSIRRALITLKNNEISMPMHIYDGWYLIQLIDFSVLDYTAITHERAYLYLLSKNFNEIIKYWIQELRSASYIKILN</sequence>
<dbReference type="PANTHER" id="PTHR47637:SF1">
    <property type="entry name" value="CHAPERONE SURA"/>
    <property type="match status" value="1"/>
</dbReference>
<dbReference type="Gene3D" id="1.10.4030.10">
    <property type="entry name" value="Porin chaperone SurA, peptide-binding domain"/>
    <property type="match status" value="1"/>
</dbReference>
<dbReference type="AlphaFoldDB" id="A0A9Q8TWN8"/>
<dbReference type="RefSeq" id="WP_250248439.1">
    <property type="nucleotide sequence ID" value="NZ_CP097753.1"/>
</dbReference>
<evidence type="ECO:0000259" key="7">
    <source>
        <dbReference type="PROSITE" id="PS50198"/>
    </source>
</evidence>
<proteinExistence type="predicted"/>
<keyword evidence="1" id="KW-0732">Signal</keyword>
<dbReference type="Pfam" id="PF09312">
    <property type="entry name" value="SurA_N"/>
    <property type="match status" value="1"/>
</dbReference>
<dbReference type="InterPro" id="IPR000297">
    <property type="entry name" value="PPIase_PpiC"/>
</dbReference>
<evidence type="ECO:0000256" key="6">
    <source>
        <dbReference type="PROSITE-ProRule" id="PRU00278"/>
    </source>
</evidence>
<keyword evidence="3 6" id="KW-0697">Rotamase</keyword>
<feature type="domain" description="PpiC" evidence="7">
    <location>
        <begin position="170"/>
        <end position="275"/>
    </location>
</feature>
<gene>
    <name evidence="8" type="ORF">M9393_02605</name>
</gene>
<evidence type="ECO:0000256" key="1">
    <source>
        <dbReference type="ARBA" id="ARBA00022729"/>
    </source>
</evidence>
<dbReference type="PROSITE" id="PS50198">
    <property type="entry name" value="PPIC_PPIASE_2"/>
    <property type="match status" value="2"/>
</dbReference>
<evidence type="ECO:0000256" key="5">
    <source>
        <dbReference type="ARBA" id="ARBA00023235"/>
    </source>
</evidence>
<dbReference type="InterPro" id="IPR015391">
    <property type="entry name" value="SurA_N"/>
</dbReference>
<evidence type="ECO:0000313" key="8">
    <source>
        <dbReference type="EMBL" id="URJ28050.1"/>
    </source>
</evidence>
<dbReference type="EMBL" id="CP097753">
    <property type="protein sequence ID" value="URJ28050.1"/>
    <property type="molecule type" value="Genomic_DNA"/>
</dbReference>
<keyword evidence="4" id="KW-0143">Chaperone</keyword>
<evidence type="ECO:0000313" key="9">
    <source>
        <dbReference type="Proteomes" id="UP001056209"/>
    </source>
</evidence>
<dbReference type="SUPFAM" id="SSF109998">
    <property type="entry name" value="Triger factor/SurA peptide-binding domain-like"/>
    <property type="match status" value="1"/>
</dbReference>
<dbReference type="PANTHER" id="PTHR47637">
    <property type="entry name" value="CHAPERONE SURA"/>
    <property type="match status" value="1"/>
</dbReference>
<name>A0A9Q8TWN8_9ENTR</name>
<keyword evidence="2" id="KW-0574">Periplasm</keyword>
<dbReference type="InterPro" id="IPR046357">
    <property type="entry name" value="PPIase_dom_sf"/>
</dbReference>
<dbReference type="SUPFAM" id="SSF54534">
    <property type="entry name" value="FKBP-like"/>
    <property type="match status" value="2"/>
</dbReference>
<evidence type="ECO:0000256" key="4">
    <source>
        <dbReference type="ARBA" id="ARBA00023186"/>
    </source>
</evidence>
<dbReference type="InterPro" id="IPR027304">
    <property type="entry name" value="Trigger_fact/SurA_dom_sf"/>
</dbReference>
<accession>A0A9Q8TWN8</accession>
<evidence type="ECO:0000256" key="3">
    <source>
        <dbReference type="ARBA" id="ARBA00023110"/>
    </source>
</evidence>
<dbReference type="GO" id="GO:0003755">
    <property type="term" value="F:peptidyl-prolyl cis-trans isomerase activity"/>
    <property type="evidence" value="ECO:0007669"/>
    <property type="project" value="UniProtKB-KW"/>
</dbReference>
<reference evidence="8" key="1">
    <citation type="submission" date="2022-05" db="EMBL/GenBank/DDBJ databases">
        <title>Impact of host demography and evolutionary history on endosymbiont molecular evolution: a test in carpenter ants (Genus Camponotus) and their Blochmannia endosymbionts.</title>
        <authorList>
            <person name="Manthey J.D."/>
            <person name="Giron J.C."/>
            <person name="Hruska J.P."/>
        </authorList>
    </citation>
    <scope>NUCLEOTIDE SEQUENCE</scope>
    <source>
        <strain evidence="8">C-039</strain>
    </source>
</reference>
<dbReference type="Gene3D" id="3.10.50.40">
    <property type="match status" value="2"/>
</dbReference>
<organism evidence="8 9">
    <name type="scientific">Candidatus Blochmannia vicinus</name>
    <name type="common">nom. nud.</name>
    <dbReference type="NCBI Taxonomy" id="251540"/>
    <lineage>
        <taxon>Bacteria</taxon>
        <taxon>Pseudomonadati</taxon>
        <taxon>Pseudomonadota</taxon>
        <taxon>Gammaproteobacteria</taxon>
        <taxon>Enterobacterales</taxon>
        <taxon>Enterobacteriaceae</taxon>
        <taxon>ant endosymbionts</taxon>
        <taxon>Candidatus Blochmanniella</taxon>
    </lineage>
</organism>
<evidence type="ECO:0000256" key="2">
    <source>
        <dbReference type="ARBA" id="ARBA00022764"/>
    </source>
</evidence>
<keyword evidence="5 6" id="KW-0413">Isomerase</keyword>
<dbReference type="Proteomes" id="UP001056209">
    <property type="component" value="Chromosome"/>
</dbReference>
<dbReference type="InterPro" id="IPR050280">
    <property type="entry name" value="OMP_Chaperone_SurA"/>
</dbReference>